<keyword evidence="3" id="KW-1185">Reference proteome</keyword>
<keyword evidence="1" id="KW-0812">Transmembrane</keyword>
<dbReference type="Proteomes" id="UP000034076">
    <property type="component" value="Unassembled WGS sequence"/>
</dbReference>
<accession>A0A0M2NLN9</accession>
<keyword evidence="1" id="KW-0472">Membrane</keyword>
<evidence type="ECO:0000313" key="3">
    <source>
        <dbReference type="Proteomes" id="UP000034076"/>
    </source>
</evidence>
<evidence type="ECO:0000256" key="1">
    <source>
        <dbReference type="SAM" id="Phobius"/>
    </source>
</evidence>
<organism evidence="2 3">
    <name type="scientific">Christensenella hongkongensis</name>
    <dbReference type="NCBI Taxonomy" id="270498"/>
    <lineage>
        <taxon>Bacteria</taxon>
        <taxon>Bacillati</taxon>
        <taxon>Bacillota</taxon>
        <taxon>Clostridia</taxon>
        <taxon>Christensenellales</taxon>
        <taxon>Christensenellaceae</taxon>
        <taxon>Christensenella</taxon>
    </lineage>
</organism>
<reference evidence="2 3" key="1">
    <citation type="submission" date="2015-04" db="EMBL/GenBank/DDBJ databases">
        <title>Draft genome sequence of bacteremic isolate Catabacter hongkongensis type strain HKU16T.</title>
        <authorList>
            <person name="Lau S.K."/>
            <person name="Teng J.L."/>
            <person name="Huang Y."/>
            <person name="Curreem S.O."/>
            <person name="Tsui S.K."/>
            <person name="Woo P.C."/>
        </authorList>
    </citation>
    <scope>NUCLEOTIDE SEQUENCE [LARGE SCALE GENOMIC DNA]</scope>
    <source>
        <strain evidence="2 3">HKU16</strain>
    </source>
</reference>
<dbReference type="OrthoDB" id="1739584at2"/>
<dbReference type="AlphaFoldDB" id="A0A0M2NLN9"/>
<proteinExistence type="predicted"/>
<evidence type="ECO:0000313" key="2">
    <source>
        <dbReference type="EMBL" id="KKI51155.1"/>
    </source>
</evidence>
<protein>
    <submittedName>
        <fullName evidence="2">Uncharacterized protein</fullName>
    </submittedName>
</protein>
<keyword evidence="1" id="KW-1133">Transmembrane helix</keyword>
<dbReference type="EMBL" id="LAYJ01000088">
    <property type="protein sequence ID" value="KKI51155.1"/>
    <property type="molecule type" value="Genomic_DNA"/>
</dbReference>
<comment type="caution">
    <text evidence="2">The sequence shown here is derived from an EMBL/GenBank/DDBJ whole genome shotgun (WGS) entry which is preliminary data.</text>
</comment>
<gene>
    <name evidence="2" type="ORF">CHK_1542</name>
</gene>
<dbReference type="STRING" id="270498.CHK_1542"/>
<feature type="transmembrane region" description="Helical" evidence="1">
    <location>
        <begin position="141"/>
        <end position="163"/>
    </location>
</feature>
<sequence>MPFCPECGDEYDEGFKVCADCGCALVDEPPERDPTEDFSYCDVMRRVYLTSTANKLESELIIDLLNAEGIPAFAREKELGNYLNIYMGYSVYGEDIYVDRDDSKAARALLSDAFPDGVAKATDSPDAFLQEQVKSPARVRVWILILLVTGVPAAIMGIVSLLFS</sequence>
<name>A0A0M2NLN9_9FIRM</name>
<dbReference type="RefSeq" id="WP_052740443.1">
    <property type="nucleotide sequence ID" value="NZ_JAXDTA010000065.1"/>
</dbReference>